<dbReference type="AlphaFoldDB" id="A0AAV9HIE0"/>
<keyword evidence="1" id="KW-0175">Coiled coil</keyword>
<organism evidence="3 4">
    <name type="scientific">Cladorrhinum samala</name>
    <dbReference type="NCBI Taxonomy" id="585594"/>
    <lineage>
        <taxon>Eukaryota</taxon>
        <taxon>Fungi</taxon>
        <taxon>Dikarya</taxon>
        <taxon>Ascomycota</taxon>
        <taxon>Pezizomycotina</taxon>
        <taxon>Sordariomycetes</taxon>
        <taxon>Sordariomycetidae</taxon>
        <taxon>Sordariales</taxon>
        <taxon>Podosporaceae</taxon>
        <taxon>Cladorrhinum</taxon>
    </lineage>
</organism>
<reference evidence="3" key="2">
    <citation type="submission" date="2023-06" db="EMBL/GenBank/DDBJ databases">
        <authorList>
            <consortium name="Lawrence Berkeley National Laboratory"/>
            <person name="Mondo S.J."/>
            <person name="Hensen N."/>
            <person name="Bonometti L."/>
            <person name="Westerberg I."/>
            <person name="Brannstrom I.O."/>
            <person name="Guillou S."/>
            <person name="Cros-Aarteil S."/>
            <person name="Calhoun S."/>
            <person name="Haridas S."/>
            <person name="Kuo A."/>
            <person name="Pangilinan J."/>
            <person name="Riley R."/>
            <person name="Labutti K."/>
            <person name="Andreopoulos B."/>
            <person name="Lipzen A."/>
            <person name="Chen C."/>
            <person name="Yanf M."/>
            <person name="Daum C."/>
            <person name="Ng V."/>
            <person name="Clum A."/>
            <person name="Steindorff A."/>
            <person name="Ohm R."/>
            <person name="Martin F."/>
            <person name="Silar P."/>
            <person name="Natvig D."/>
            <person name="Lalanne C."/>
            <person name="Gautier V."/>
            <person name="Ament-Velasquez S.L."/>
            <person name="Kruys A."/>
            <person name="Hutchinson M.I."/>
            <person name="Powell A.J."/>
            <person name="Barry K."/>
            <person name="Miller A.N."/>
            <person name="Grigoriev I.V."/>
            <person name="Debuchy R."/>
            <person name="Gladieux P."/>
            <person name="Thoren M.H."/>
            <person name="Johannesson H."/>
        </authorList>
    </citation>
    <scope>NUCLEOTIDE SEQUENCE</scope>
    <source>
        <strain evidence="3">PSN324</strain>
    </source>
</reference>
<feature type="region of interest" description="Disordered" evidence="2">
    <location>
        <begin position="349"/>
        <end position="372"/>
    </location>
</feature>
<dbReference type="EMBL" id="MU865023">
    <property type="protein sequence ID" value="KAK4459944.1"/>
    <property type="molecule type" value="Genomic_DNA"/>
</dbReference>
<name>A0AAV9HIE0_9PEZI</name>
<feature type="region of interest" description="Disordered" evidence="2">
    <location>
        <begin position="266"/>
        <end position="285"/>
    </location>
</feature>
<feature type="region of interest" description="Disordered" evidence="2">
    <location>
        <begin position="1"/>
        <end position="21"/>
    </location>
</feature>
<gene>
    <name evidence="3" type="ORF">QBC42DRAFT_273383</name>
</gene>
<feature type="region of interest" description="Disordered" evidence="2">
    <location>
        <begin position="38"/>
        <end position="114"/>
    </location>
</feature>
<feature type="compositionally biased region" description="Polar residues" evidence="2">
    <location>
        <begin position="359"/>
        <end position="372"/>
    </location>
</feature>
<keyword evidence="4" id="KW-1185">Reference proteome</keyword>
<feature type="compositionally biased region" description="Acidic residues" evidence="2">
    <location>
        <begin position="170"/>
        <end position="181"/>
    </location>
</feature>
<proteinExistence type="predicted"/>
<accession>A0AAV9HIE0</accession>
<feature type="coiled-coil region" evidence="1">
    <location>
        <begin position="416"/>
        <end position="511"/>
    </location>
</feature>
<evidence type="ECO:0000313" key="4">
    <source>
        <dbReference type="Proteomes" id="UP001321749"/>
    </source>
</evidence>
<evidence type="ECO:0000313" key="3">
    <source>
        <dbReference type="EMBL" id="KAK4459944.1"/>
    </source>
</evidence>
<feature type="compositionally biased region" description="Basic and acidic residues" evidence="2">
    <location>
        <begin position="273"/>
        <end position="285"/>
    </location>
</feature>
<dbReference type="Proteomes" id="UP001321749">
    <property type="component" value="Unassembled WGS sequence"/>
</dbReference>
<feature type="region of interest" description="Disordered" evidence="2">
    <location>
        <begin position="553"/>
        <end position="591"/>
    </location>
</feature>
<sequence>MSGDDDITDSWEPIPSLSTLSPFSSPALSFLILSASQDLGSSTQHAQPRDSDVDSDEASSHRTPSPRPQAPQAQLNSAPQTAHQSSGRSHQRQSHQRHNQSPSSPLSSTTGVSNLGLGLHQMAHVSAGLTLPPGSPLHHQKTASWASQFYHHNHNTDVPSGDETAVSFNDADDEDEEDETDGYQKAKFNVATQRRLYTDVDDNHEHFKHDNEEEVEEYDGGGGGGGGDDDSNDDDGNNDDNDDDDDDHDSRDEVLAANADLQKHAYTYDYDDHEPPDKLSSTQDDRDVLVERISDLLSRLSSTVTTTEREQEIMTALHSKVDEMELVLQTGMLPEQNRRRVDTLQHLTSADEESRKATPVQQSFESMPDTLSPTTGIGENYRQAMGLSLELNDLPSWLSSPLKLSDIFPESPTPGLTAATNEALEAAKEAAQAQAELSDRVAYEAEQLRSELARVVQNLKIRREESDHLHSLLVERAEAAAGRIIELEKEVSDLEDDLTSSESELRHLRLEMRAIETLVNEFIPREVDPELFQAIQNWKSDWALVRQRMLERRGARRTRPTPKSSRRDPLLLSSPSGLGGSIVTPSSPAPY</sequence>
<feature type="compositionally biased region" description="Basic residues" evidence="2">
    <location>
        <begin position="89"/>
        <end position="98"/>
    </location>
</feature>
<evidence type="ECO:0000256" key="1">
    <source>
        <dbReference type="SAM" id="Coils"/>
    </source>
</evidence>
<feature type="compositionally biased region" description="Polar residues" evidence="2">
    <location>
        <begin position="71"/>
        <end position="82"/>
    </location>
</feature>
<feature type="compositionally biased region" description="Acidic residues" evidence="2">
    <location>
        <begin position="227"/>
        <end position="247"/>
    </location>
</feature>
<feature type="region of interest" description="Disordered" evidence="2">
    <location>
        <begin position="153"/>
        <end position="187"/>
    </location>
</feature>
<feature type="compositionally biased region" description="Basic and acidic residues" evidence="2">
    <location>
        <begin position="202"/>
        <end position="211"/>
    </location>
</feature>
<feature type="region of interest" description="Disordered" evidence="2">
    <location>
        <begin position="202"/>
        <end position="250"/>
    </location>
</feature>
<reference evidence="3" key="1">
    <citation type="journal article" date="2023" name="Mol. Phylogenet. Evol.">
        <title>Genome-scale phylogeny and comparative genomics of the fungal order Sordariales.</title>
        <authorList>
            <person name="Hensen N."/>
            <person name="Bonometti L."/>
            <person name="Westerberg I."/>
            <person name="Brannstrom I.O."/>
            <person name="Guillou S."/>
            <person name="Cros-Aarteil S."/>
            <person name="Calhoun S."/>
            <person name="Haridas S."/>
            <person name="Kuo A."/>
            <person name="Mondo S."/>
            <person name="Pangilinan J."/>
            <person name="Riley R."/>
            <person name="LaButti K."/>
            <person name="Andreopoulos B."/>
            <person name="Lipzen A."/>
            <person name="Chen C."/>
            <person name="Yan M."/>
            <person name="Daum C."/>
            <person name="Ng V."/>
            <person name="Clum A."/>
            <person name="Steindorff A."/>
            <person name="Ohm R.A."/>
            <person name="Martin F."/>
            <person name="Silar P."/>
            <person name="Natvig D.O."/>
            <person name="Lalanne C."/>
            <person name="Gautier V."/>
            <person name="Ament-Velasquez S.L."/>
            <person name="Kruys A."/>
            <person name="Hutchinson M.I."/>
            <person name="Powell A.J."/>
            <person name="Barry K."/>
            <person name="Miller A.N."/>
            <person name="Grigoriev I.V."/>
            <person name="Debuchy R."/>
            <person name="Gladieux P."/>
            <person name="Hiltunen Thoren M."/>
            <person name="Johannesson H."/>
        </authorList>
    </citation>
    <scope>NUCLEOTIDE SEQUENCE</scope>
    <source>
        <strain evidence="3">PSN324</strain>
    </source>
</reference>
<protein>
    <submittedName>
        <fullName evidence="3">Uncharacterized protein</fullName>
    </submittedName>
</protein>
<comment type="caution">
    <text evidence="3">The sequence shown here is derived from an EMBL/GenBank/DDBJ whole genome shotgun (WGS) entry which is preliminary data.</text>
</comment>
<evidence type="ECO:0000256" key="2">
    <source>
        <dbReference type="SAM" id="MobiDB-lite"/>
    </source>
</evidence>